<dbReference type="PANTHER" id="PTHR31345:SF3">
    <property type="entry name" value="CENTROMERE PROTEIN Q"/>
    <property type="match status" value="1"/>
</dbReference>
<dbReference type="Proteomes" id="UP000006813">
    <property type="component" value="Unassembled WGS sequence"/>
</dbReference>
<feature type="coiled-coil region" evidence="8">
    <location>
        <begin position="1"/>
        <end position="35"/>
    </location>
</feature>
<evidence type="ECO:0000256" key="4">
    <source>
        <dbReference type="ARBA" id="ARBA00016397"/>
    </source>
</evidence>
<evidence type="ECO:0000313" key="9">
    <source>
        <dbReference type="EMBL" id="EHB00890.1"/>
    </source>
</evidence>
<evidence type="ECO:0000256" key="7">
    <source>
        <dbReference type="ARBA" id="ARBA00023328"/>
    </source>
</evidence>
<dbReference type="EMBL" id="JH167047">
    <property type="protein sequence ID" value="EHB00890.1"/>
    <property type="molecule type" value="Genomic_DNA"/>
</dbReference>
<dbReference type="Pfam" id="PF13094">
    <property type="entry name" value="CENP-Q"/>
    <property type="match status" value="1"/>
</dbReference>
<keyword evidence="5" id="KW-0158">Chromosome</keyword>
<organism evidence="9 10">
    <name type="scientific">Heterocephalus glaber</name>
    <name type="common">Naked mole rat</name>
    <dbReference type="NCBI Taxonomy" id="10181"/>
    <lineage>
        <taxon>Eukaryota</taxon>
        <taxon>Metazoa</taxon>
        <taxon>Chordata</taxon>
        <taxon>Craniata</taxon>
        <taxon>Vertebrata</taxon>
        <taxon>Euteleostomi</taxon>
        <taxon>Mammalia</taxon>
        <taxon>Eutheria</taxon>
        <taxon>Euarchontoglires</taxon>
        <taxon>Glires</taxon>
        <taxon>Rodentia</taxon>
        <taxon>Hystricomorpha</taxon>
        <taxon>Bathyergidae</taxon>
        <taxon>Heterocephalus</taxon>
    </lineage>
</organism>
<comment type="subcellular location">
    <subcellularLocation>
        <location evidence="2">Chromosome</location>
        <location evidence="2">Centromere</location>
    </subcellularLocation>
    <subcellularLocation>
        <location evidence="1">Nucleus</location>
    </subcellularLocation>
</comment>
<evidence type="ECO:0000313" key="10">
    <source>
        <dbReference type="Proteomes" id="UP000006813"/>
    </source>
</evidence>
<evidence type="ECO:0000256" key="6">
    <source>
        <dbReference type="ARBA" id="ARBA00023242"/>
    </source>
</evidence>
<gene>
    <name evidence="9" type="ORF">GW7_05779</name>
</gene>
<dbReference type="InterPro" id="IPR025212">
    <property type="entry name" value="CAD_CENP-Q"/>
</dbReference>
<accession>G5AV29</accession>
<evidence type="ECO:0000256" key="3">
    <source>
        <dbReference type="ARBA" id="ARBA00008191"/>
    </source>
</evidence>
<reference evidence="9 10" key="1">
    <citation type="journal article" date="2011" name="Nature">
        <title>Genome sequencing reveals insights into physiology and longevity of the naked mole rat.</title>
        <authorList>
            <person name="Kim E.B."/>
            <person name="Fang X."/>
            <person name="Fushan A.A."/>
            <person name="Huang Z."/>
            <person name="Lobanov A.V."/>
            <person name="Han L."/>
            <person name="Marino S.M."/>
            <person name="Sun X."/>
            <person name="Turanov A.A."/>
            <person name="Yang P."/>
            <person name="Yim S.H."/>
            <person name="Zhao X."/>
            <person name="Kasaikina M.V."/>
            <person name="Stoletzki N."/>
            <person name="Peng C."/>
            <person name="Polak P."/>
            <person name="Xiong Z."/>
            <person name="Kiezun A."/>
            <person name="Zhu Y."/>
            <person name="Chen Y."/>
            <person name="Kryukov G.V."/>
            <person name="Zhang Q."/>
            <person name="Peshkin L."/>
            <person name="Yang L."/>
            <person name="Bronson R.T."/>
            <person name="Buffenstein R."/>
            <person name="Wang B."/>
            <person name="Han C."/>
            <person name="Li Q."/>
            <person name="Chen L."/>
            <person name="Zhao W."/>
            <person name="Sunyaev S.R."/>
            <person name="Park T.J."/>
            <person name="Zhang G."/>
            <person name="Wang J."/>
            <person name="Gladyshev V.N."/>
        </authorList>
    </citation>
    <scope>NUCLEOTIDE SEQUENCE [LARGE SCALE GENOMIC DNA]</scope>
</reference>
<comment type="similarity">
    <text evidence="3">Belongs to the CENP-Q/OKP1 family.</text>
</comment>
<keyword evidence="6" id="KW-0539">Nucleus</keyword>
<dbReference type="GO" id="GO:0005634">
    <property type="term" value="C:nucleus"/>
    <property type="evidence" value="ECO:0007669"/>
    <property type="project" value="UniProtKB-SubCell"/>
</dbReference>
<evidence type="ECO:0000256" key="8">
    <source>
        <dbReference type="SAM" id="Coils"/>
    </source>
</evidence>
<name>G5AV29_HETGA</name>
<evidence type="ECO:0000256" key="2">
    <source>
        <dbReference type="ARBA" id="ARBA00004584"/>
    </source>
</evidence>
<dbReference type="PANTHER" id="PTHR31345">
    <property type="entry name" value="CENTROMERE PROTEIN Q"/>
    <property type="match status" value="1"/>
</dbReference>
<dbReference type="InParanoid" id="G5AV29"/>
<dbReference type="GO" id="GO:0000775">
    <property type="term" value="C:chromosome, centromeric region"/>
    <property type="evidence" value="ECO:0007669"/>
    <property type="project" value="UniProtKB-SubCell"/>
</dbReference>
<evidence type="ECO:0000256" key="5">
    <source>
        <dbReference type="ARBA" id="ARBA00022454"/>
    </source>
</evidence>
<dbReference type="AlphaFoldDB" id="G5AV29"/>
<proteinExistence type="inferred from homology"/>
<protein>
    <recommendedName>
        <fullName evidence="4">Centromere protein Q</fullName>
    </recommendedName>
</protein>
<dbReference type="STRING" id="10181.G5AV29"/>
<evidence type="ECO:0000256" key="1">
    <source>
        <dbReference type="ARBA" id="ARBA00004123"/>
    </source>
</evidence>
<sequence>MESVTGNIQSLKNKIEILTHEIEEEEEKAKEMLQLDRRNILSLPELSRDSLKAPTLQKEVLMPIPSQNVLLKDLDVLHNSPQMKNMSVFIEEAYKKLNAS</sequence>
<keyword evidence="7" id="KW-0137">Centromere</keyword>
<keyword evidence="8" id="KW-0175">Coiled coil</keyword>